<reference evidence="1" key="1">
    <citation type="submission" date="2021-12" db="EMBL/GenBank/DDBJ databases">
        <authorList>
            <person name="King R."/>
        </authorList>
    </citation>
    <scope>NUCLEOTIDE SEQUENCE</scope>
</reference>
<keyword evidence="2" id="KW-1185">Reference proteome</keyword>
<dbReference type="PANTHER" id="PTHR37162:SF1">
    <property type="entry name" value="BED-TYPE DOMAIN-CONTAINING PROTEIN"/>
    <property type="match status" value="1"/>
</dbReference>
<dbReference type="EMBL" id="OV121139">
    <property type="protein sequence ID" value="CAH0562963.1"/>
    <property type="molecule type" value="Genomic_DNA"/>
</dbReference>
<dbReference type="Proteomes" id="UP001154078">
    <property type="component" value="Chromosome 8"/>
</dbReference>
<gene>
    <name evidence="1" type="ORF">MELIAE_LOCUS11970</name>
</gene>
<protein>
    <recommendedName>
        <fullName evidence="3">HAT C-terminal dimerisation domain-containing protein</fullName>
    </recommendedName>
</protein>
<dbReference type="OrthoDB" id="6783358at2759"/>
<dbReference type="SUPFAM" id="SSF53098">
    <property type="entry name" value="Ribonuclease H-like"/>
    <property type="match status" value="1"/>
</dbReference>
<dbReference type="InterPro" id="IPR012337">
    <property type="entry name" value="RNaseH-like_sf"/>
</dbReference>
<proteinExistence type="predicted"/>
<accession>A0A9P0FPA1</accession>
<evidence type="ECO:0000313" key="1">
    <source>
        <dbReference type="EMBL" id="CAH0562963.1"/>
    </source>
</evidence>
<organism evidence="1 2">
    <name type="scientific">Brassicogethes aeneus</name>
    <name type="common">Rape pollen beetle</name>
    <name type="synonym">Meligethes aeneus</name>
    <dbReference type="NCBI Taxonomy" id="1431903"/>
    <lineage>
        <taxon>Eukaryota</taxon>
        <taxon>Metazoa</taxon>
        <taxon>Ecdysozoa</taxon>
        <taxon>Arthropoda</taxon>
        <taxon>Hexapoda</taxon>
        <taxon>Insecta</taxon>
        <taxon>Pterygota</taxon>
        <taxon>Neoptera</taxon>
        <taxon>Endopterygota</taxon>
        <taxon>Coleoptera</taxon>
        <taxon>Polyphaga</taxon>
        <taxon>Cucujiformia</taxon>
        <taxon>Nitidulidae</taxon>
        <taxon>Meligethinae</taxon>
        <taxon>Brassicogethes</taxon>
    </lineage>
</organism>
<dbReference type="PANTHER" id="PTHR37162">
    <property type="entry name" value="HAT FAMILY DIMERISATION DOMAINCONTAINING PROTEIN-RELATED"/>
    <property type="match status" value="1"/>
</dbReference>
<evidence type="ECO:0000313" key="2">
    <source>
        <dbReference type="Proteomes" id="UP001154078"/>
    </source>
</evidence>
<evidence type="ECO:0008006" key="3">
    <source>
        <dbReference type="Google" id="ProtNLM"/>
    </source>
</evidence>
<dbReference type="AlphaFoldDB" id="A0A9P0FPA1"/>
<name>A0A9P0FPA1_BRAAE</name>
<sequence length="552" mass="63613">MCRVCNKEISVKNTGRLALVRHQDSAMHIKQCKSQKMQGILTDMTVFKKGPNEQTALKTADLHLAAFVTEHNLSYNVMEHLPALLTKLVPDSEIAKKIKCGRTKCSSVVKNVIGKRHEEEICENLTNNKFSLIIDESTDRSCTKHLCLVCRYRHNNTIQDSFLALLPMKDAKAEDLYKEVPNFFNRKNIQFQQNLIGFASDGANVMVGKYNSVVSRLKVDIPNVYVFKCICHSFHLCASYAYATVTDRTLAPENILTKLNDRFTKLYFQFLEFSLAFFSTLNRQMQCEKPVIQDLYKSVSTVYKSFLKCFIKRDVLIKSPLHQINYKDPNNFLPLEELYLGAKIIVSIESLSDTEKSAFRKRCLEFYIEAAKQINQRFDFNDPILINMNLIGAKNVLEKKADSIMPLAKHFPNLVLEDELQLVDNEWRLLRNTVLDFSCDVDVEKFWSHIENMRYSDGTSMFPVLSRFGFHLLMLPHSSANVERIFSEINLMKTNQRTKLSTATIVGHLHTKIFLKSRNANYTNVSFTKDVIKLHNNDMYKPKKDNTLSDSE</sequence>